<evidence type="ECO:0008006" key="4">
    <source>
        <dbReference type="Google" id="ProtNLM"/>
    </source>
</evidence>
<organism evidence="2 3">
    <name type="scientific">Zobellella aerophila</name>
    <dbReference type="NCBI Taxonomy" id="870480"/>
    <lineage>
        <taxon>Bacteria</taxon>
        <taxon>Pseudomonadati</taxon>
        <taxon>Pseudomonadota</taxon>
        <taxon>Gammaproteobacteria</taxon>
        <taxon>Aeromonadales</taxon>
        <taxon>Aeromonadaceae</taxon>
        <taxon>Zobellella</taxon>
    </lineage>
</organism>
<name>A0ABP6VQY4_9GAMM</name>
<reference evidence="3" key="1">
    <citation type="journal article" date="2019" name="Int. J. Syst. Evol. Microbiol.">
        <title>The Global Catalogue of Microorganisms (GCM) 10K type strain sequencing project: providing services to taxonomists for standard genome sequencing and annotation.</title>
        <authorList>
            <consortium name="The Broad Institute Genomics Platform"/>
            <consortium name="The Broad Institute Genome Sequencing Center for Infectious Disease"/>
            <person name="Wu L."/>
            <person name="Ma J."/>
        </authorList>
    </citation>
    <scope>NUCLEOTIDE SEQUENCE [LARGE SCALE GENOMIC DNA]</scope>
    <source>
        <strain evidence="3">JCM 17110</strain>
    </source>
</reference>
<keyword evidence="1" id="KW-0732">Signal</keyword>
<dbReference type="Pfam" id="PF06366">
    <property type="entry name" value="FlhE"/>
    <property type="match status" value="1"/>
</dbReference>
<dbReference type="EMBL" id="BAABCX010000002">
    <property type="protein sequence ID" value="GAA3539834.1"/>
    <property type="molecule type" value="Genomic_DNA"/>
</dbReference>
<comment type="caution">
    <text evidence="2">The sequence shown here is derived from an EMBL/GenBank/DDBJ whole genome shotgun (WGS) entry which is preliminary data.</text>
</comment>
<proteinExistence type="predicted"/>
<protein>
    <recommendedName>
        <fullName evidence="4">Flagellar protein FlhE</fullName>
    </recommendedName>
</protein>
<evidence type="ECO:0000313" key="3">
    <source>
        <dbReference type="Proteomes" id="UP001500795"/>
    </source>
</evidence>
<feature type="chain" id="PRO_5046178253" description="Flagellar protein FlhE" evidence="1">
    <location>
        <begin position="23"/>
        <end position="134"/>
    </location>
</feature>
<keyword evidence="3" id="KW-1185">Reference proteome</keyword>
<dbReference type="InterPro" id="IPR009420">
    <property type="entry name" value="FlhE"/>
</dbReference>
<feature type="signal peptide" evidence="1">
    <location>
        <begin position="1"/>
        <end position="22"/>
    </location>
</feature>
<accession>A0ABP6VQY4</accession>
<evidence type="ECO:0000256" key="1">
    <source>
        <dbReference type="SAM" id="SignalP"/>
    </source>
</evidence>
<sequence length="134" mass="14667">MSRVLWAGWLSLMLLPTTGAMAAAGSWVASAPAVRVAVPGRQYVSAPLGASEPERLAGRRIVSVRWHYRVAQGQAVRAWLCQDSFCMRVPGRQGGNRMDVPLDAASPWQFRFELPPGERQAVLVQGLGLIVNYH</sequence>
<evidence type="ECO:0000313" key="2">
    <source>
        <dbReference type="EMBL" id="GAA3539834.1"/>
    </source>
</evidence>
<dbReference type="RefSeq" id="WP_344957381.1">
    <property type="nucleotide sequence ID" value="NZ_BAABCX010000002.1"/>
</dbReference>
<dbReference type="Proteomes" id="UP001500795">
    <property type="component" value="Unassembled WGS sequence"/>
</dbReference>
<gene>
    <name evidence="2" type="ORF">GCM10022394_19450</name>
</gene>